<dbReference type="SUPFAM" id="SSF53738">
    <property type="entry name" value="Phosphoglucomutase, first 3 domains"/>
    <property type="match status" value="3"/>
</dbReference>
<dbReference type="GO" id="GO:0006166">
    <property type="term" value="P:purine ribonucleoside salvage"/>
    <property type="evidence" value="ECO:0007669"/>
    <property type="project" value="TreeGrafter"/>
</dbReference>
<evidence type="ECO:0000259" key="7">
    <source>
        <dbReference type="Pfam" id="PF00408"/>
    </source>
</evidence>
<sequence>MDLRLEVAQWIADDPDPKTAAQLQQWLDTNNEKELQASFSGFLQFGTAGLRGPIRPGPSGMNRAVVGRAAAGIAAYMKERDLHSVVIGRDARYGSEDFTFETAEIMSGAGMKVYVLPRPLPTPVLAFATNELKCDVGIMVTASHNPPQDNGYKVYLGGTVDGIHYRGSQIVSPTDEAIAAKIDAITTLQSQPRAKEWTVLGEDVVHKYVSITAGLAKRPGNLKIVYTAMHGVGTETLQHVFHKAGFSQPILVDAQAKPDPDFPTVAFPNPEEPGAIDLALETARNFDADLVIANDPDADRCAAAVNDPLTGWRMLRGDELGVVLGESIARSTTSGILANSIVSSSILSKIAAHYKLDFKQTLTGFKWLAKIDGLTFGYEEALGYAVDAITVNDKDGISAAIKLTQIATDLARENKTILDLLDEVWTRHGFHATEQISIRLTDLSQVGVIMGRLRSAAPSNIAGRAVTSIDDLSRPTDGLPPTDGLRIWLDGGIRIIIRPSGTEAKMKCYIEAIAQDSKTAQTVLDQLRAPLKELLS</sequence>
<dbReference type="InterPro" id="IPR005845">
    <property type="entry name" value="A-D-PHexomutase_a/b/a-II"/>
</dbReference>
<comment type="cofactor">
    <cofactor evidence="1">
        <name>Mg(2+)</name>
        <dbReference type="ChEBI" id="CHEBI:18420"/>
    </cofactor>
</comment>
<evidence type="ECO:0000259" key="8">
    <source>
        <dbReference type="Pfam" id="PF02878"/>
    </source>
</evidence>
<dbReference type="PRINTS" id="PR00509">
    <property type="entry name" value="PGMPMM"/>
</dbReference>
<dbReference type="PANTHER" id="PTHR45745:SF1">
    <property type="entry name" value="PHOSPHOGLUCOMUTASE 2B-RELATED"/>
    <property type="match status" value="1"/>
</dbReference>
<evidence type="ECO:0000256" key="3">
    <source>
        <dbReference type="ARBA" id="ARBA00022553"/>
    </source>
</evidence>
<keyword evidence="3" id="KW-0597">Phosphoprotein</keyword>
<evidence type="ECO:0000259" key="10">
    <source>
        <dbReference type="Pfam" id="PF02880"/>
    </source>
</evidence>
<dbReference type="PANTHER" id="PTHR45745">
    <property type="entry name" value="PHOSPHOMANNOMUTASE 45A"/>
    <property type="match status" value="1"/>
</dbReference>
<dbReference type="InterPro" id="IPR016066">
    <property type="entry name" value="A-D-PHexomutase_CS"/>
</dbReference>
<dbReference type="PROSITE" id="PS00710">
    <property type="entry name" value="PGM_PMM"/>
    <property type="match status" value="1"/>
</dbReference>
<accession>A0A6J6ZMD1</accession>
<feature type="domain" description="Alpha-D-phosphohexomutase C-terminal" evidence="7">
    <location>
        <begin position="475"/>
        <end position="522"/>
    </location>
</feature>
<dbReference type="Pfam" id="PF02878">
    <property type="entry name" value="PGM_PMM_I"/>
    <property type="match status" value="1"/>
</dbReference>
<proteinExistence type="inferred from homology"/>
<dbReference type="GO" id="GO:0005975">
    <property type="term" value="P:carbohydrate metabolic process"/>
    <property type="evidence" value="ECO:0007669"/>
    <property type="project" value="InterPro"/>
</dbReference>
<dbReference type="InterPro" id="IPR036900">
    <property type="entry name" value="A-D-PHexomutase_C_sf"/>
</dbReference>
<feature type="domain" description="Alpha-D-phosphohexomutase alpha/beta/alpha" evidence="8">
    <location>
        <begin position="44"/>
        <end position="185"/>
    </location>
</feature>
<dbReference type="GO" id="GO:0000287">
    <property type="term" value="F:magnesium ion binding"/>
    <property type="evidence" value="ECO:0007669"/>
    <property type="project" value="InterPro"/>
</dbReference>
<evidence type="ECO:0000256" key="1">
    <source>
        <dbReference type="ARBA" id="ARBA00001946"/>
    </source>
</evidence>
<feature type="domain" description="Alpha-D-phosphohexomutase alpha/beta/alpha" evidence="9">
    <location>
        <begin position="215"/>
        <end position="304"/>
    </location>
</feature>
<dbReference type="EMBL" id="CAFAAY010000118">
    <property type="protein sequence ID" value="CAB4822931.1"/>
    <property type="molecule type" value="Genomic_DNA"/>
</dbReference>
<dbReference type="Gene3D" id="3.30.310.50">
    <property type="entry name" value="Alpha-D-phosphohexomutase, C-terminal domain"/>
    <property type="match status" value="1"/>
</dbReference>
<evidence type="ECO:0000256" key="5">
    <source>
        <dbReference type="ARBA" id="ARBA00022842"/>
    </source>
</evidence>
<dbReference type="Gene3D" id="3.40.120.10">
    <property type="entry name" value="Alpha-D-Glucose-1,6-Bisphosphate, subunit A, domain 3"/>
    <property type="match status" value="3"/>
</dbReference>
<feature type="domain" description="Alpha-D-phosphohexomutase alpha/beta/alpha" evidence="10">
    <location>
        <begin position="317"/>
        <end position="427"/>
    </location>
</feature>
<dbReference type="InterPro" id="IPR005844">
    <property type="entry name" value="A-D-PHexomutase_a/b/a-I"/>
</dbReference>
<dbReference type="InterPro" id="IPR016055">
    <property type="entry name" value="A-D-PHexomutase_a/b/a-I/II/III"/>
</dbReference>
<name>A0A6J6ZMD1_9ZZZZ</name>
<dbReference type="InterPro" id="IPR005843">
    <property type="entry name" value="A-D-PHexomutase_C"/>
</dbReference>
<dbReference type="Pfam" id="PF02879">
    <property type="entry name" value="PGM_PMM_II"/>
    <property type="match status" value="1"/>
</dbReference>
<dbReference type="AlphaFoldDB" id="A0A6J6ZMD1"/>
<keyword evidence="4" id="KW-0479">Metal-binding</keyword>
<evidence type="ECO:0000313" key="11">
    <source>
        <dbReference type="EMBL" id="CAB4822931.1"/>
    </source>
</evidence>
<organism evidence="11">
    <name type="scientific">freshwater metagenome</name>
    <dbReference type="NCBI Taxonomy" id="449393"/>
    <lineage>
        <taxon>unclassified sequences</taxon>
        <taxon>metagenomes</taxon>
        <taxon>ecological metagenomes</taxon>
    </lineage>
</organism>
<comment type="similarity">
    <text evidence="2">Belongs to the phosphohexose mutase family.</text>
</comment>
<protein>
    <submittedName>
        <fullName evidence="11">Unannotated protein</fullName>
    </submittedName>
</protein>
<dbReference type="Pfam" id="PF02880">
    <property type="entry name" value="PGM_PMM_III"/>
    <property type="match status" value="1"/>
</dbReference>
<dbReference type="Pfam" id="PF00408">
    <property type="entry name" value="PGM_PMM_IV"/>
    <property type="match status" value="1"/>
</dbReference>
<keyword evidence="5" id="KW-0460">Magnesium</keyword>
<dbReference type="SUPFAM" id="SSF55957">
    <property type="entry name" value="Phosphoglucomutase, C-terminal domain"/>
    <property type="match status" value="1"/>
</dbReference>
<gene>
    <name evidence="11" type="ORF">UFOPK3124_01135</name>
</gene>
<keyword evidence="6" id="KW-0413">Isomerase</keyword>
<dbReference type="InterPro" id="IPR005841">
    <property type="entry name" value="Alpha-D-phosphohexomutase_SF"/>
</dbReference>
<dbReference type="InterPro" id="IPR005846">
    <property type="entry name" value="A-D-PHexomutase_a/b/a-III"/>
</dbReference>
<dbReference type="CDD" id="cd05799">
    <property type="entry name" value="PGM2"/>
    <property type="match status" value="1"/>
</dbReference>
<evidence type="ECO:0000256" key="4">
    <source>
        <dbReference type="ARBA" id="ARBA00022723"/>
    </source>
</evidence>
<reference evidence="11" key="1">
    <citation type="submission" date="2020-05" db="EMBL/GenBank/DDBJ databases">
        <authorList>
            <person name="Chiriac C."/>
            <person name="Salcher M."/>
            <person name="Ghai R."/>
            <person name="Kavagutti S V."/>
        </authorList>
    </citation>
    <scope>NUCLEOTIDE SEQUENCE</scope>
</reference>
<dbReference type="GO" id="GO:0008973">
    <property type="term" value="F:phosphopentomutase activity"/>
    <property type="evidence" value="ECO:0007669"/>
    <property type="project" value="TreeGrafter"/>
</dbReference>
<evidence type="ECO:0000256" key="6">
    <source>
        <dbReference type="ARBA" id="ARBA00023235"/>
    </source>
</evidence>
<evidence type="ECO:0000259" key="9">
    <source>
        <dbReference type="Pfam" id="PF02879"/>
    </source>
</evidence>
<evidence type="ECO:0000256" key="2">
    <source>
        <dbReference type="ARBA" id="ARBA00010231"/>
    </source>
</evidence>